<evidence type="ECO:0000259" key="2">
    <source>
        <dbReference type="Pfam" id="PF15255"/>
    </source>
</evidence>
<proteinExistence type="predicted"/>
<dbReference type="InterPro" id="IPR029341">
    <property type="entry name" value="FAM21/CAPZIP"/>
</dbReference>
<evidence type="ECO:0000313" key="4">
    <source>
        <dbReference type="Proteomes" id="UP000694404"/>
    </source>
</evidence>
<feature type="compositionally biased region" description="Basic and acidic residues" evidence="1">
    <location>
        <begin position="215"/>
        <end position="332"/>
    </location>
</feature>
<organism evidence="3 4">
    <name type="scientific">Chelonoidis abingdonii</name>
    <name type="common">Abingdon island giant tortoise</name>
    <name type="synonym">Testudo abingdonii</name>
    <dbReference type="NCBI Taxonomy" id="106734"/>
    <lineage>
        <taxon>Eukaryota</taxon>
        <taxon>Metazoa</taxon>
        <taxon>Chordata</taxon>
        <taxon>Craniata</taxon>
        <taxon>Vertebrata</taxon>
        <taxon>Euteleostomi</taxon>
        <taxon>Archelosauria</taxon>
        <taxon>Testudinata</taxon>
        <taxon>Testudines</taxon>
        <taxon>Cryptodira</taxon>
        <taxon>Durocryptodira</taxon>
        <taxon>Testudinoidea</taxon>
        <taxon>Testudinidae</taxon>
        <taxon>Chelonoidis</taxon>
    </lineage>
</organism>
<dbReference type="GeneTree" id="ENSGT00940000153997"/>
<evidence type="ECO:0000256" key="1">
    <source>
        <dbReference type="SAM" id="MobiDB-lite"/>
    </source>
</evidence>
<dbReference type="Pfam" id="PF15255">
    <property type="entry name" value="CAP-ZIP_m"/>
    <property type="match status" value="1"/>
</dbReference>
<reference evidence="3" key="2">
    <citation type="submission" date="2025-09" db="UniProtKB">
        <authorList>
            <consortium name="Ensembl"/>
        </authorList>
    </citation>
    <scope>IDENTIFICATION</scope>
</reference>
<name>A0A8C0GLQ7_CHEAB</name>
<keyword evidence="4" id="KW-1185">Reference proteome</keyword>
<reference evidence="3" key="1">
    <citation type="submission" date="2025-08" db="UniProtKB">
        <authorList>
            <consortium name="Ensembl"/>
        </authorList>
    </citation>
    <scope>IDENTIFICATION</scope>
</reference>
<protein>
    <submittedName>
        <fullName evidence="3">RCSD domain containing 1</fullName>
    </submittedName>
</protein>
<dbReference type="Proteomes" id="UP000694404">
    <property type="component" value="Unplaced"/>
</dbReference>
<sequence length="361" mass="39013">AEEPAETKPEVEKSASLSVAQLAGKFKEQAATISGKEPSPNACPLPRVKVKSSPLIEKLQANLAFAPAALVPGTSPKSPGLKVIPSPFSTPPSTPSSPGIQSRSSESDETPVSFDQPPEGTHLKFYNKVRTRGSLKRRPPSRKFRKSQSDSGDGEDLRATGSSQENGAKEEDGDEVFMPKSQKEESQSPVCGTGSKLIQKQIGSNEKPPSGRGSSRTENKEEREKETEAMKPCKSRTGDKEKPCESTPGEEERKSSQSTPEEKPCPSTMGDKDKKLCQNTPGDKEGNTLGEREDGNGSEQEKRNKENEEVKKEENSEGKDTQETSDTQEKSLEMGMPQPAADTGTASEHHSVMPMQEPSTE</sequence>
<dbReference type="Ensembl" id="ENSCABT00000011865.1">
    <property type="protein sequence ID" value="ENSCABP00000010840.1"/>
    <property type="gene ID" value="ENSCABG00000008120.1"/>
</dbReference>
<evidence type="ECO:0000313" key="3">
    <source>
        <dbReference type="Ensembl" id="ENSCABP00000010840.1"/>
    </source>
</evidence>
<feature type="domain" description="FAM21/CAPZIP" evidence="2">
    <location>
        <begin position="50"/>
        <end position="159"/>
    </location>
</feature>
<accession>A0A8C0GLQ7</accession>
<feature type="compositionally biased region" description="Basic residues" evidence="1">
    <location>
        <begin position="125"/>
        <end position="146"/>
    </location>
</feature>
<dbReference type="AlphaFoldDB" id="A0A8C0GLQ7"/>
<feature type="region of interest" description="Disordered" evidence="1">
    <location>
        <begin position="70"/>
        <end position="361"/>
    </location>
</feature>
<gene>
    <name evidence="3" type="primary">RCSD1</name>
</gene>